<proteinExistence type="predicted"/>
<dbReference type="Gene3D" id="3.30.360.10">
    <property type="entry name" value="Dihydrodipicolinate Reductase, domain 2"/>
    <property type="match status" value="1"/>
</dbReference>
<dbReference type="PANTHER" id="PTHR43249:SF1">
    <property type="entry name" value="D-GLUCOSIDE 3-DEHYDROGENASE"/>
    <property type="match status" value="1"/>
</dbReference>
<dbReference type="Pfam" id="PF01408">
    <property type="entry name" value="GFO_IDH_MocA"/>
    <property type="match status" value="1"/>
</dbReference>
<dbReference type="SUPFAM" id="SSF55347">
    <property type="entry name" value="Glyceraldehyde-3-phosphate dehydrogenase-like, C-terminal domain"/>
    <property type="match status" value="1"/>
</dbReference>
<evidence type="ECO:0000313" key="4">
    <source>
        <dbReference type="Proteomes" id="UP000268016"/>
    </source>
</evidence>
<dbReference type="EMBL" id="RDRB01000002">
    <property type="protein sequence ID" value="ROU03664.1"/>
    <property type="molecule type" value="Genomic_DNA"/>
</dbReference>
<dbReference type="SUPFAM" id="SSF51735">
    <property type="entry name" value="NAD(P)-binding Rossmann-fold domains"/>
    <property type="match status" value="1"/>
</dbReference>
<gene>
    <name evidence="3" type="ORF">EAT49_05035</name>
</gene>
<dbReference type="InterPro" id="IPR036291">
    <property type="entry name" value="NAD(P)-bd_dom_sf"/>
</dbReference>
<dbReference type="Pfam" id="PF22725">
    <property type="entry name" value="GFO_IDH_MocA_C3"/>
    <property type="match status" value="1"/>
</dbReference>
<evidence type="ECO:0000259" key="2">
    <source>
        <dbReference type="Pfam" id="PF22725"/>
    </source>
</evidence>
<feature type="domain" description="Gfo/Idh/MocA-like oxidoreductase N-terminal" evidence="1">
    <location>
        <begin position="4"/>
        <end position="117"/>
    </location>
</feature>
<dbReference type="GO" id="GO:0000166">
    <property type="term" value="F:nucleotide binding"/>
    <property type="evidence" value="ECO:0007669"/>
    <property type="project" value="InterPro"/>
</dbReference>
<name>A0A3N2R886_9RHOB</name>
<keyword evidence="4" id="KW-1185">Reference proteome</keyword>
<dbReference type="Proteomes" id="UP000268016">
    <property type="component" value="Unassembled WGS sequence"/>
</dbReference>
<dbReference type="AlphaFoldDB" id="A0A3N2R886"/>
<reference evidence="3 4" key="1">
    <citation type="submission" date="2018-10" db="EMBL/GenBank/DDBJ databases">
        <title>Histidinibacterium lentulum gen. nov., sp. nov., a marine bacterium from the culture broth of Picochlorum sp. 122.</title>
        <authorList>
            <person name="Wang G."/>
        </authorList>
    </citation>
    <scope>NUCLEOTIDE SEQUENCE [LARGE SCALE GENOMIC DNA]</scope>
    <source>
        <strain evidence="3 4">B17</strain>
    </source>
</reference>
<sequence length="349" mass="36730">MTVRAAIVGAGGIGTQHAAAMAEIPDAIRLTNVCDTNDTLAETLSAKTGAGAATLDAILADPAVDLVDICLPPALHVPVALRALEAGKHVICEKPVAGSMADIARLQSATETAGRELFPVFQYRYGPAFRHLAALDAAGLLGAPRVASLDTHWSRGADYYAVPWRGTWEHEMGGAVLGHAIHIHDLIGRAFGQITEVAALTDTLVNPIETEDCAALALRTARGGLVSSSITLGAAGDESRLRLVYERATVESARIPYAPGSVAWTVTARDPEDQAAIDAVPVPEGLDWFAGYLADVAARIENRPNTAVTLAEGAASIELVTAIYRSARTGERVRLPLEPGSLLWDGWRP</sequence>
<dbReference type="InterPro" id="IPR000683">
    <property type="entry name" value="Gfo/Idh/MocA-like_OxRdtase_N"/>
</dbReference>
<protein>
    <submittedName>
        <fullName evidence="3">Gfo/Idh/MocA family oxidoreductase</fullName>
    </submittedName>
</protein>
<evidence type="ECO:0000313" key="3">
    <source>
        <dbReference type="EMBL" id="ROU03664.1"/>
    </source>
</evidence>
<evidence type="ECO:0000259" key="1">
    <source>
        <dbReference type="Pfam" id="PF01408"/>
    </source>
</evidence>
<comment type="caution">
    <text evidence="3">The sequence shown here is derived from an EMBL/GenBank/DDBJ whole genome shotgun (WGS) entry which is preliminary data.</text>
</comment>
<dbReference type="InterPro" id="IPR052515">
    <property type="entry name" value="Gfo/Idh/MocA_Oxidoreductase"/>
</dbReference>
<dbReference type="OrthoDB" id="9792935at2"/>
<organism evidence="3 4">
    <name type="scientific">Histidinibacterium lentulum</name>
    <dbReference type="NCBI Taxonomy" id="2480588"/>
    <lineage>
        <taxon>Bacteria</taxon>
        <taxon>Pseudomonadati</taxon>
        <taxon>Pseudomonadota</taxon>
        <taxon>Alphaproteobacteria</taxon>
        <taxon>Rhodobacterales</taxon>
        <taxon>Paracoccaceae</taxon>
        <taxon>Histidinibacterium</taxon>
    </lineage>
</organism>
<feature type="domain" description="GFO/IDH/MocA-like oxidoreductase" evidence="2">
    <location>
        <begin position="129"/>
        <end position="250"/>
    </location>
</feature>
<dbReference type="InterPro" id="IPR055170">
    <property type="entry name" value="GFO_IDH_MocA-like_dom"/>
</dbReference>
<dbReference type="RefSeq" id="WP_123641198.1">
    <property type="nucleotide sequence ID" value="NZ_ML119082.1"/>
</dbReference>
<accession>A0A3N2R886</accession>
<dbReference type="Gene3D" id="3.40.50.720">
    <property type="entry name" value="NAD(P)-binding Rossmann-like Domain"/>
    <property type="match status" value="1"/>
</dbReference>
<dbReference type="PANTHER" id="PTHR43249">
    <property type="entry name" value="UDP-N-ACETYL-2-AMINO-2-DEOXY-D-GLUCURONATE OXIDASE"/>
    <property type="match status" value="1"/>
</dbReference>